<feature type="coiled-coil region" evidence="1">
    <location>
        <begin position="315"/>
        <end position="349"/>
    </location>
</feature>
<reference evidence="4" key="1">
    <citation type="journal article" date="2019" name="Int. J. Syst. Evol. Microbiol.">
        <title>The Global Catalogue of Microorganisms (GCM) 10K type strain sequencing project: providing services to taxonomists for standard genome sequencing and annotation.</title>
        <authorList>
            <consortium name="The Broad Institute Genomics Platform"/>
            <consortium name="The Broad Institute Genome Sequencing Center for Infectious Disease"/>
            <person name="Wu L."/>
            <person name="Ma J."/>
        </authorList>
    </citation>
    <scope>NUCLEOTIDE SEQUENCE [LARGE SCALE GENOMIC DNA]</scope>
    <source>
        <strain evidence="4">CCM 8937</strain>
    </source>
</reference>
<name>A0ABW4BQ00_9LACO</name>
<proteinExistence type="predicted"/>
<evidence type="ECO:0000256" key="2">
    <source>
        <dbReference type="SAM" id="MobiDB-lite"/>
    </source>
</evidence>
<sequence length="1704" mass="183701">MASNIDVGDLQAKFGIDLSNLASQVAKATEMIKSMTTKIDETTANSASKMNEKINKAFDASKGAEDLKKKTKEATDKAEDEVDDFLVSFNGKTVKMADYAKNGYEKSFGAAVQEATKAGQRIQKSLAASVQKPVKATIKTNTKVPKLSESGIQQDDSLRKSIERQRVAANSEITKMVQDINSKMEQAKAAQLKIQSIISKKNSIPNLSTSESYKFDSQIASAQAQMHRYQNTAKQLAANMRDEFGAVPDELKKISAQMTRNEAQIDTLRNRIKSLGNTYEQQKSSIGSFAKGFKTSDNDTSLKTKAEIDKLRTSMNKLISENDSLASTYANAEDRSKSLKKALSGVNTELKDQVAASRQARSNMANVGNSGKNTGTSKRPSLFRRMGDNFANFRNKFKSGSSSIKNDSSGITSRLSGINRTLKMMWSSVLIFGILGSGLQNLMGSLGNSLMVNRQFANSLNQIKVNLATAFYPIYTAIMPALNTLMNGLAKVTGHLASFISMLFGTTFSKAKQGAAGLQSSIQALNQSADGSGVSKTASGAKKLADNAKDATDKAKELQQSLAGFDEINTLQKNNDSSTSSTPDTSGSTPSLDAPTGLDFGGATANYQTPIWLKNLAKDLWDPIKAGWDTTGKKVIAAFKYALSEVNSLVKDIGKSFLEVWDNGTGQKFIENLLVLLADVLNIVGDIARAFRKAWNDDGRGTRLIQSYFDAFNRILTLLHQINQAFRDAWNSGVGVSINEHILNIITNIFKTVGALAGKFSEAWQHASLGERIFKTILGFIDDALKTIDKMSGATVKWAEKLDFTPLLKSIDTMLKGLRAYTKDIWDGLDWGYEHVLLPLAKFTITDLIPNFLKVMGAYWKLLDSIIQAAKPAFKWAWDSFLAPIAKWTGGVIIDVLKKLADALTAISNWVDNHHTAVEAMAKVLIAMFAFKVAMSGLDKGVGLLGKVADKAVIIGGKQNVLKNLFESITGIDKLKEAATSLQNIWKIASANWKESKMFQAFGSMNSSGMFDSLRTAKNGTGAQLGGGLTKAGKVATGLTGAAVAVDAGMDIYSAITTKNPTKKFESYGSGIGKAIGGGLGLFFGGPLGAAVGSQIGGTIGTWGGDAAKGFSDGWSAVGKGKKPDDWLGELGWNSRIMSNKVVAWWDDMKKNSDTKRAEQQKDADRQNAAFIKGWNSFWGDVGDKVQKTWDDTKKTTSTWGTNFNKWRSNFGRDFKKGWDETWEKVGSKLKKTWDDAKTNTETTWSNIKTGIGTAGSNIKTNMETWSGQAKDKVIGAWKTMKTKGDPYFKGIKDTAKSAFDTVGGWASGLGEKIGGGLSRGFEAVKRGAASIANGIIGPVGTAVNGVISGINWVLGKVGAGSHALGKWHVPKFAQGGYHKGGLALVNDAPGQNYREMFKLPNGRRGMFPAQRNMLVDLPAGTQVLDGNRTAQIPHYASGIFGSDFMKGFNLDFGNIFSGVSSSISSAIDDVKDFTKGIWKYVTHPIDLISQGIGKFFTLPAGLAGSISGGAMDLIKNGSVDWIRDFIKSNAPKKKKKSKKSSGKSGGLFDFDFDFENLFGFADGGFLNKEGLYKMGEGNLSEMVVPLTKPARAVELMKQGLKVMNLSGMELAAPDMATNNLADSIGTSFNGGSQSGVGSMTSTADMQSIIVAAILEAMAELKRTSGSDDNQTVNMNVDGDRLAEIVIKVLNKRFQKLGINPLNI</sequence>
<dbReference type="Gene3D" id="1.20.120.20">
    <property type="entry name" value="Apolipoprotein"/>
    <property type="match status" value="1"/>
</dbReference>
<dbReference type="PANTHER" id="PTHR47372:SF11">
    <property type="entry name" value="RE19971P"/>
    <property type="match status" value="1"/>
</dbReference>
<dbReference type="PANTHER" id="PTHR47372">
    <property type="entry name" value="DAUER UP-REGULATED-RELATED"/>
    <property type="match status" value="1"/>
</dbReference>
<keyword evidence="4" id="KW-1185">Reference proteome</keyword>
<dbReference type="EMBL" id="JBHTOH010000086">
    <property type="protein sequence ID" value="MFD1411728.1"/>
    <property type="molecule type" value="Genomic_DNA"/>
</dbReference>
<keyword evidence="1" id="KW-0175">Coiled coil</keyword>
<evidence type="ECO:0000313" key="4">
    <source>
        <dbReference type="Proteomes" id="UP001597191"/>
    </source>
</evidence>
<feature type="compositionally biased region" description="Polar residues" evidence="2">
    <location>
        <begin position="359"/>
        <end position="379"/>
    </location>
</feature>
<feature type="coiled-coil region" evidence="1">
    <location>
        <begin position="219"/>
        <end position="285"/>
    </location>
</feature>
<evidence type="ECO:0000313" key="3">
    <source>
        <dbReference type="EMBL" id="MFD1411728.1"/>
    </source>
</evidence>
<feature type="region of interest" description="Disordered" evidence="2">
    <location>
        <begin position="354"/>
        <end position="382"/>
    </location>
</feature>
<organism evidence="3 4">
    <name type="scientific">Lapidilactobacillus gannanensis</name>
    <dbReference type="NCBI Taxonomy" id="2486002"/>
    <lineage>
        <taxon>Bacteria</taxon>
        <taxon>Bacillati</taxon>
        <taxon>Bacillota</taxon>
        <taxon>Bacilli</taxon>
        <taxon>Lactobacillales</taxon>
        <taxon>Lactobacillaceae</taxon>
        <taxon>Lapidilactobacillus</taxon>
    </lineage>
</organism>
<feature type="compositionally biased region" description="Low complexity" evidence="2">
    <location>
        <begin position="576"/>
        <end position="591"/>
    </location>
</feature>
<comment type="caution">
    <text evidence="3">The sequence shown here is derived from an EMBL/GenBank/DDBJ whole genome shotgun (WGS) entry which is preliminary data.</text>
</comment>
<dbReference type="RefSeq" id="WP_125650115.1">
    <property type="nucleotide sequence ID" value="NZ_JBHTOH010000086.1"/>
</dbReference>
<dbReference type="Proteomes" id="UP001597191">
    <property type="component" value="Unassembled WGS sequence"/>
</dbReference>
<protein>
    <submittedName>
        <fullName evidence="3">Phage tail protein</fullName>
    </submittedName>
</protein>
<gene>
    <name evidence="3" type="ORF">ACFQ4R_09040</name>
</gene>
<feature type="region of interest" description="Disordered" evidence="2">
    <location>
        <begin position="569"/>
        <end position="595"/>
    </location>
</feature>
<evidence type="ECO:0000256" key="1">
    <source>
        <dbReference type="SAM" id="Coils"/>
    </source>
</evidence>
<accession>A0ABW4BQ00</accession>